<keyword evidence="7" id="KW-1185">Reference proteome</keyword>
<dbReference type="GO" id="GO:0005737">
    <property type="term" value="C:cytoplasm"/>
    <property type="evidence" value="ECO:0007669"/>
    <property type="project" value="TreeGrafter"/>
</dbReference>
<dbReference type="AlphaFoldDB" id="A0A1Y2FA79"/>
<comment type="subunit">
    <text evidence="5">Binds to RNA polymerase II (RNAPII).</text>
</comment>
<dbReference type="FunFam" id="3.40.50.300:FF:000338">
    <property type="entry name" value="GPN-loop GTPase 2"/>
    <property type="match status" value="1"/>
</dbReference>
<dbReference type="GO" id="GO:0005525">
    <property type="term" value="F:GTP binding"/>
    <property type="evidence" value="ECO:0007669"/>
    <property type="project" value="UniProtKB-KW"/>
</dbReference>
<organism evidence="6 7">
    <name type="scientific">Protomyces lactucae-debilis</name>
    <dbReference type="NCBI Taxonomy" id="2754530"/>
    <lineage>
        <taxon>Eukaryota</taxon>
        <taxon>Fungi</taxon>
        <taxon>Dikarya</taxon>
        <taxon>Ascomycota</taxon>
        <taxon>Taphrinomycotina</taxon>
        <taxon>Taphrinomycetes</taxon>
        <taxon>Taphrinales</taxon>
        <taxon>Protomycetaceae</taxon>
        <taxon>Protomyces</taxon>
    </lineage>
</organism>
<comment type="function">
    <text evidence="5">Small GTPase required for proper localization of RNA polymerase II and III (RNAPII and RNAPIII). May act at an RNAP assembly step prior to nuclear import.</text>
</comment>
<accession>A0A1Y2FA79</accession>
<name>A0A1Y2FA79_PROLT</name>
<dbReference type="Gene3D" id="3.40.50.300">
    <property type="entry name" value="P-loop containing nucleotide triphosphate hydrolases"/>
    <property type="match status" value="1"/>
</dbReference>
<dbReference type="InterPro" id="IPR004130">
    <property type="entry name" value="Gpn"/>
</dbReference>
<evidence type="ECO:0000256" key="5">
    <source>
        <dbReference type="RuleBase" id="RU365059"/>
    </source>
</evidence>
<evidence type="ECO:0000256" key="2">
    <source>
        <dbReference type="ARBA" id="ARBA00022741"/>
    </source>
</evidence>
<reference evidence="6 7" key="1">
    <citation type="submission" date="2016-07" db="EMBL/GenBank/DDBJ databases">
        <title>Pervasive Adenine N6-methylation of Active Genes in Fungi.</title>
        <authorList>
            <consortium name="DOE Joint Genome Institute"/>
            <person name="Mondo S.J."/>
            <person name="Dannebaum R.O."/>
            <person name="Kuo R.C."/>
            <person name="Labutti K."/>
            <person name="Haridas S."/>
            <person name="Kuo A."/>
            <person name="Salamov A."/>
            <person name="Ahrendt S.R."/>
            <person name="Lipzen A."/>
            <person name="Sullivan W."/>
            <person name="Andreopoulos W.B."/>
            <person name="Clum A."/>
            <person name="Lindquist E."/>
            <person name="Daum C."/>
            <person name="Ramamoorthy G.K."/>
            <person name="Gryganskyi A."/>
            <person name="Culley D."/>
            <person name="Magnuson J.K."/>
            <person name="James T.Y."/>
            <person name="O'Malley M.A."/>
            <person name="Stajich J.E."/>
            <person name="Spatafora J.W."/>
            <person name="Visel A."/>
            <person name="Grigoriev I.V."/>
        </authorList>
    </citation>
    <scope>NUCLEOTIDE SEQUENCE [LARGE SCALE GENOMIC DNA]</scope>
    <source>
        <strain evidence="6 7">12-1054</strain>
    </source>
</reference>
<evidence type="ECO:0000313" key="7">
    <source>
        <dbReference type="Proteomes" id="UP000193685"/>
    </source>
</evidence>
<keyword evidence="4 5" id="KW-0342">GTP-binding</keyword>
<dbReference type="STRING" id="56484.A0A1Y2FA79"/>
<comment type="similarity">
    <text evidence="1 5">Belongs to the GPN-loop GTPase family.</text>
</comment>
<dbReference type="SUPFAM" id="SSF52540">
    <property type="entry name" value="P-loop containing nucleoside triphosphate hydrolases"/>
    <property type="match status" value="1"/>
</dbReference>
<dbReference type="CDD" id="cd17871">
    <property type="entry name" value="GPN2"/>
    <property type="match status" value="1"/>
</dbReference>
<dbReference type="Proteomes" id="UP000193685">
    <property type="component" value="Unassembled WGS sequence"/>
</dbReference>
<dbReference type="RefSeq" id="XP_040724463.1">
    <property type="nucleotide sequence ID" value="XM_040871312.1"/>
</dbReference>
<gene>
    <name evidence="6" type="ORF">BCR37DRAFT_393481</name>
</gene>
<dbReference type="OMA" id="ATHNYFL"/>
<evidence type="ECO:0000256" key="3">
    <source>
        <dbReference type="ARBA" id="ARBA00022801"/>
    </source>
</evidence>
<dbReference type="InterPro" id="IPR027417">
    <property type="entry name" value="P-loop_NTPase"/>
</dbReference>
<evidence type="ECO:0000256" key="4">
    <source>
        <dbReference type="ARBA" id="ARBA00023134"/>
    </source>
</evidence>
<sequence length="315" mass="34875">MPFGQVVIGPPGSGKSTYVHGASQFLGAIGRKASIINLDPANDALPYKADVSITDLISLAEIQQNEGLGPNGGIIHAIETLVENFDWLKHEIEGLQGDEKQGEYLLIDLPGQVELFTHNDALRTLLCMLEKQCGYRLVVVHLVDAHYCTDPAKYISVLMVSLRAMLQLDLPHLNVLSKIDMLDKYGGGLAFNLDYYTEVQDLSYLLRLLEQDPRMQKFAKLNQAICSMIEDFGLVGFETLAVEDRRSMAKLLQQIDKAGGYSSGGAEAGGDAVWTQAVRGGWQSVGNTALDDQERWMTDKDVYERHEEAGWQRDV</sequence>
<dbReference type="EMBL" id="MCFI01000012">
    <property type="protein sequence ID" value="ORY80818.1"/>
    <property type="molecule type" value="Genomic_DNA"/>
</dbReference>
<keyword evidence="2 5" id="KW-0547">Nucleotide-binding</keyword>
<dbReference type="GO" id="GO:0003924">
    <property type="term" value="F:GTPase activity"/>
    <property type="evidence" value="ECO:0007669"/>
    <property type="project" value="TreeGrafter"/>
</dbReference>
<dbReference type="Pfam" id="PF03029">
    <property type="entry name" value="ATP_bind_1"/>
    <property type="match status" value="1"/>
</dbReference>
<dbReference type="OrthoDB" id="5839at2759"/>
<keyword evidence="3 5" id="KW-0378">Hydrolase</keyword>
<dbReference type="InterPro" id="IPR030231">
    <property type="entry name" value="Gpn2"/>
</dbReference>
<comment type="caution">
    <text evidence="6">The sequence shown here is derived from an EMBL/GenBank/DDBJ whole genome shotgun (WGS) entry which is preliminary data.</text>
</comment>
<dbReference type="GeneID" id="63787911"/>
<proteinExistence type="inferred from homology"/>
<evidence type="ECO:0000256" key="1">
    <source>
        <dbReference type="ARBA" id="ARBA00005290"/>
    </source>
</evidence>
<evidence type="ECO:0000313" key="6">
    <source>
        <dbReference type="EMBL" id="ORY80818.1"/>
    </source>
</evidence>
<dbReference type="PANTHER" id="PTHR21231:SF3">
    <property type="entry name" value="GPN-LOOP GTPASE 2"/>
    <property type="match status" value="1"/>
</dbReference>
<dbReference type="PANTHER" id="PTHR21231">
    <property type="entry name" value="XPA-BINDING PROTEIN 1-RELATED"/>
    <property type="match status" value="1"/>
</dbReference>
<protein>
    <recommendedName>
        <fullName evidence="5">GPN-loop GTPase 2</fullName>
    </recommendedName>
</protein>